<evidence type="ECO:0008006" key="9">
    <source>
        <dbReference type="Google" id="ProtNLM"/>
    </source>
</evidence>
<keyword evidence="5" id="KW-0413">Isomerase</keyword>
<dbReference type="VEuPathDB" id="FungiDB:ASPCADRAFT_400704"/>
<dbReference type="GO" id="GO:0010333">
    <property type="term" value="F:terpene synthase activity"/>
    <property type="evidence" value="ECO:0007669"/>
    <property type="project" value="InterPro"/>
</dbReference>
<protein>
    <recommendedName>
        <fullName evidence="9">Terpene synthase</fullName>
    </recommendedName>
</protein>
<evidence type="ECO:0000256" key="1">
    <source>
        <dbReference type="ARBA" id="ARBA00001946"/>
    </source>
</evidence>
<dbReference type="InterPro" id="IPR017057">
    <property type="entry name" value="Ent-kaurene_synthase_fun"/>
</dbReference>
<keyword evidence="8" id="KW-1185">Reference proteome</keyword>
<evidence type="ECO:0000256" key="2">
    <source>
        <dbReference type="ARBA" id="ARBA00006333"/>
    </source>
</evidence>
<keyword evidence="4" id="KW-0460">Magnesium</keyword>
<dbReference type="PANTHER" id="PTHR31739">
    <property type="entry name" value="ENT-COPALYL DIPHOSPHATE SYNTHASE, CHLOROPLASTIC"/>
    <property type="match status" value="1"/>
</dbReference>
<evidence type="ECO:0000256" key="3">
    <source>
        <dbReference type="ARBA" id="ARBA00022723"/>
    </source>
</evidence>
<dbReference type="GO" id="GO:0016102">
    <property type="term" value="P:diterpenoid biosynthetic process"/>
    <property type="evidence" value="ECO:0007669"/>
    <property type="project" value="TreeGrafter"/>
</dbReference>
<dbReference type="InterPro" id="IPR050148">
    <property type="entry name" value="Terpene_synthase-like"/>
</dbReference>
<sequence length="938" mass="104760">MGSLSSDNELASDARFLVQKTVRSSDDKYGFGTLTCTVYDTAWVSLVTKSIDGQKQWLFPQSFEYLLAAQAEDGSWANELQAPIDGVLNTATALLALKEHRDNPLQLEVNLQDLDTRIAHGATALRSRLATWDVSTTNNVGFEIIVPSILKMLESHGFQFDFRDKEALMKIHDAKMSRFDPELLYSTSCSTITHSLEALIGRIDFDRLAQHKALGSMFASPSSTAAYLMHCSLWDDEAEEYLRHAIEASAGHGSGGVPGVFPTTHFEYTWTLSTLLRAGFSSSDLNCPELGRMVKVIVDGYQGGNGAIGLMPGILADVDDTAKGITVLSMLGHPVSDFVQRMIEEFEQSTHFRTYPGERDPSFSANCNVLQALLHQPNPSQYAAQISKIVTFLTEWWWNADNGLGDKWNTSHFYSSLLLVESLVHLLCLVEQGRLQVHIDRKVAIVLFQASLRPLLEQEENGSWNRSVEKTAYATLILAEARCVSFFDPIREWVEAAIDKAVAFLSSTGTGSLTYLWSDKVSYTSLTLTETYVLAALKSARTPRGISVGSSLAHIPSDIAKRVKIFQKTPLLQSLPDAEVQASMIEAILFQPLLNVSVLEILPRDMVKGGTYPTIIPFTWTSCNNRARFHVSPSYLYEMMALSFYTYQVDEFMEAVAAPAFQGRIPELCQLVRTAVAQGIADIEGGNNTLDSEDKNHMGSSRDHEIFDLLYTFVKVIMGNPIIRSASPWDRTALERELQGYLLAQSAQIEDSAQFKKQGTSASMGLSYFNWVHNVSSYHIACPFCFAYSNCLMGAALTPSTNRDCFSTGTEKYLAEDVCAHLGCMCRMYNDLGSWVRDRDEGNLNSIHFAEFGNEDVDDLRKKAELFHLAQYERECWNHGLTQLDVAMREKKKPEKAMLASRRMRIVRYFCDVTDIYGQIYVLRDISSPIEAGIRVKN</sequence>
<evidence type="ECO:0000313" key="7">
    <source>
        <dbReference type="EMBL" id="OOF90566.1"/>
    </source>
</evidence>
<dbReference type="Gene3D" id="1.50.10.20">
    <property type="match status" value="1"/>
</dbReference>
<dbReference type="AlphaFoldDB" id="A0A1R3R7W2"/>
<evidence type="ECO:0000256" key="6">
    <source>
        <dbReference type="ARBA" id="ARBA00023239"/>
    </source>
</evidence>
<evidence type="ECO:0000256" key="4">
    <source>
        <dbReference type="ARBA" id="ARBA00022842"/>
    </source>
</evidence>
<comment type="similarity">
    <text evidence="2">Belongs to the terpene synthase family.</text>
</comment>
<gene>
    <name evidence="7" type="ORF">ASPCADRAFT_400704</name>
</gene>
<keyword evidence="3" id="KW-0479">Metal-binding</keyword>
<dbReference type="GO" id="GO:0000287">
    <property type="term" value="F:magnesium ion binding"/>
    <property type="evidence" value="ECO:0007669"/>
    <property type="project" value="TreeGrafter"/>
</dbReference>
<organism evidence="7 8">
    <name type="scientific">Aspergillus carbonarius (strain ITEM 5010)</name>
    <dbReference type="NCBI Taxonomy" id="602072"/>
    <lineage>
        <taxon>Eukaryota</taxon>
        <taxon>Fungi</taxon>
        <taxon>Dikarya</taxon>
        <taxon>Ascomycota</taxon>
        <taxon>Pezizomycotina</taxon>
        <taxon>Eurotiomycetes</taxon>
        <taxon>Eurotiomycetidae</taxon>
        <taxon>Eurotiales</taxon>
        <taxon>Aspergillaceae</taxon>
        <taxon>Aspergillus</taxon>
        <taxon>Aspergillus subgen. Circumdati</taxon>
    </lineage>
</organism>
<dbReference type="Proteomes" id="UP000188318">
    <property type="component" value="Unassembled WGS sequence"/>
</dbReference>
<proteinExistence type="inferred from homology"/>
<evidence type="ECO:0000256" key="5">
    <source>
        <dbReference type="ARBA" id="ARBA00023235"/>
    </source>
</evidence>
<accession>A0A1R3R7W2</accession>
<dbReference type="SUPFAM" id="SSF48239">
    <property type="entry name" value="Terpenoid cyclases/Protein prenyltransferases"/>
    <property type="match status" value="1"/>
</dbReference>
<dbReference type="PANTHER" id="PTHR31739:SF25">
    <property type="entry name" value="(E,E)-GERANYLLINALOOL SYNTHASE"/>
    <property type="match status" value="1"/>
</dbReference>
<dbReference type="STRING" id="602072.A0A1R3R7W2"/>
<reference evidence="8" key="1">
    <citation type="journal article" date="2017" name="Genome Biol.">
        <title>Comparative genomics reveals high biological diversity and specific adaptations in the industrially and medically important fungal genus Aspergillus.</title>
        <authorList>
            <person name="de Vries R.P."/>
            <person name="Riley R."/>
            <person name="Wiebenga A."/>
            <person name="Aguilar-Osorio G."/>
            <person name="Amillis S."/>
            <person name="Uchima C.A."/>
            <person name="Anderluh G."/>
            <person name="Asadollahi M."/>
            <person name="Askin M."/>
            <person name="Barry K."/>
            <person name="Battaglia E."/>
            <person name="Bayram O."/>
            <person name="Benocci T."/>
            <person name="Braus-Stromeyer S.A."/>
            <person name="Caldana C."/>
            <person name="Canovas D."/>
            <person name="Cerqueira G.C."/>
            <person name="Chen F."/>
            <person name="Chen W."/>
            <person name="Choi C."/>
            <person name="Clum A."/>
            <person name="Dos Santos R.A."/>
            <person name="Damasio A.R."/>
            <person name="Diallinas G."/>
            <person name="Emri T."/>
            <person name="Fekete E."/>
            <person name="Flipphi M."/>
            <person name="Freyberg S."/>
            <person name="Gallo A."/>
            <person name="Gournas C."/>
            <person name="Habgood R."/>
            <person name="Hainaut M."/>
            <person name="Harispe M.L."/>
            <person name="Henrissat B."/>
            <person name="Hilden K.S."/>
            <person name="Hope R."/>
            <person name="Hossain A."/>
            <person name="Karabika E."/>
            <person name="Karaffa L."/>
            <person name="Karanyi Z."/>
            <person name="Krasevec N."/>
            <person name="Kuo A."/>
            <person name="Kusch H."/>
            <person name="LaButti K."/>
            <person name="Lagendijk E.L."/>
            <person name="Lapidus A."/>
            <person name="Levasseur A."/>
            <person name="Lindquist E."/>
            <person name="Lipzen A."/>
            <person name="Logrieco A.F."/>
            <person name="MacCabe A."/>
            <person name="Maekelae M.R."/>
            <person name="Malavazi I."/>
            <person name="Melin P."/>
            <person name="Meyer V."/>
            <person name="Mielnichuk N."/>
            <person name="Miskei M."/>
            <person name="Molnar A.P."/>
            <person name="Mule G."/>
            <person name="Ngan C.Y."/>
            <person name="Orejas M."/>
            <person name="Orosz E."/>
            <person name="Ouedraogo J.P."/>
            <person name="Overkamp K.M."/>
            <person name="Park H.-S."/>
            <person name="Perrone G."/>
            <person name="Piumi F."/>
            <person name="Punt P.J."/>
            <person name="Ram A.F."/>
            <person name="Ramon A."/>
            <person name="Rauscher S."/>
            <person name="Record E."/>
            <person name="Riano-Pachon D.M."/>
            <person name="Robert V."/>
            <person name="Roehrig J."/>
            <person name="Ruller R."/>
            <person name="Salamov A."/>
            <person name="Salih N.S."/>
            <person name="Samson R.A."/>
            <person name="Sandor E."/>
            <person name="Sanguinetti M."/>
            <person name="Schuetze T."/>
            <person name="Sepcic K."/>
            <person name="Shelest E."/>
            <person name="Sherlock G."/>
            <person name="Sophianopoulou V."/>
            <person name="Squina F.M."/>
            <person name="Sun H."/>
            <person name="Susca A."/>
            <person name="Todd R.B."/>
            <person name="Tsang A."/>
            <person name="Unkles S.E."/>
            <person name="van de Wiele N."/>
            <person name="van Rossen-Uffink D."/>
            <person name="Oliveira J.V."/>
            <person name="Vesth T.C."/>
            <person name="Visser J."/>
            <person name="Yu J.-H."/>
            <person name="Zhou M."/>
            <person name="Andersen M.R."/>
            <person name="Archer D.B."/>
            <person name="Baker S.E."/>
            <person name="Benoit I."/>
            <person name="Brakhage A.A."/>
            <person name="Braus G.H."/>
            <person name="Fischer R."/>
            <person name="Frisvad J.C."/>
            <person name="Goldman G.H."/>
            <person name="Houbraken J."/>
            <person name="Oakley B."/>
            <person name="Pocsi I."/>
            <person name="Scazzocchio C."/>
            <person name="Seiboth B."/>
            <person name="vanKuyk P.A."/>
            <person name="Wortman J."/>
            <person name="Dyer P.S."/>
            <person name="Grigoriev I.V."/>
        </authorList>
    </citation>
    <scope>NUCLEOTIDE SEQUENCE [LARGE SCALE GENOMIC DNA]</scope>
    <source>
        <strain evidence="8">ITEM 5010</strain>
    </source>
</reference>
<comment type="cofactor">
    <cofactor evidence="1">
        <name>Mg(2+)</name>
        <dbReference type="ChEBI" id="CHEBI:18420"/>
    </cofactor>
</comment>
<dbReference type="EMBL" id="KV907516">
    <property type="protein sequence ID" value="OOF90566.1"/>
    <property type="molecule type" value="Genomic_DNA"/>
</dbReference>
<name>A0A1R3R7W2_ASPC5</name>
<dbReference type="OrthoDB" id="2343925at2759"/>
<evidence type="ECO:0000313" key="8">
    <source>
        <dbReference type="Proteomes" id="UP000188318"/>
    </source>
</evidence>
<dbReference type="PIRSF" id="PIRSF036498">
    <property type="entry name" value="Ent-kaurene_synthase_fungi"/>
    <property type="match status" value="1"/>
</dbReference>
<dbReference type="InterPro" id="IPR008930">
    <property type="entry name" value="Terpenoid_cyclase/PrenylTrfase"/>
</dbReference>
<dbReference type="OMA" id="PFTWTAC"/>
<keyword evidence="6" id="KW-0456">Lyase</keyword>
<dbReference type="GO" id="GO:0016853">
    <property type="term" value="F:isomerase activity"/>
    <property type="evidence" value="ECO:0007669"/>
    <property type="project" value="UniProtKB-KW"/>
</dbReference>
<dbReference type="Gene3D" id="1.50.10.160">
    <property type="match status" value="1"/>
</dbReference>